<sequence>MEQRLTIRNSAHELVAVLPFRLLSMMPIAERFFRTCWLDSSVLVNASLLEDEQHQLEM</sequence>
<keyword evidence="2" id="KW-1185">Reference proteome</keyword>
<dbReference type="Proteomes" id="UP000019402">
    <property type="component" value="Unassembled WGS sequence"/>
</dbReference>
<dbReference type="AlphaFoldDB" id="W7YLM7"/>
<accession>W7YLM7</accession>
<protein>
    <submittedName>
        <fullName evidence="1">Uncharacterized protein</fullName>
    </submittedName>
</protein>
<name>W7YLM7_9BACT</name>
<gene>
    <name evidence="1" type="ORF">JCM21142_41931</name>
</gene>
<dbReference type="STRING" id="869213.GCA_000517085_00276"/>
<evidence type="ECO:0000313" key="1">
    <source>
        <dbReference type="EMBL" id="GAF03264.1"/>
    </source>
</evidence>
<evidence type="ECO:0000313" key="2">
    <source>
        <dbReference type="Proteomes" id="UP000019402"/>
    </source>
</evidence>
<proteinExistence type="predicted"/>
<dbReference type="EMBL" id="BAMD01000020">
    <property type="protein sequence ID" value="GAF03264.1"/>
    <property type="molecule type" value="Genomic_DNA"/>
</dbReference>
<dbReference type="RefSeq" id="WP_154665598.1">
    <property type="nucleotide sequence ID" value="NZ_BAMD01000020.1"/>
</dbReference>
<comment type="caution">
    <text evidence="1">The sequence shown here is derived from an EMBL/GenBank/DDBJ whole genome shotgun (WGS) entry which is preliminary data.</text>
</comment>
<reference evidence="1 2" key="1">
    <citation type="journal article" date="2014" name="Genome Announc.">
        <title>Draft Genome Sequence of Cytophaga fermentans JCM 21142T, a Facultative Anaerobe Isolated from Marine Mud.</title>
        <authorList>
            <person name="Starns D."/>
            <person name="Oshima K."/>
            <person name="Suda W."/>
            <person name="Iino T."/>
            <person name="Yuki M."/>
            <person name="Inoue J."/>
            <person name="Kitamura K."/>
            <person name="Iida T."/>
            <person name="Darby A."/>
            <person name="Hattori M."/>
            <person name="Ohkuma M."/>
        </authorList>
    </citation>
    <scope>NUCLEOTIDE SEQUENCE [LARGE SCALE GENOMIC DNA]</scope>
    <source>
        <strain evidence="1 2">JCM 21142</strain>
    </source>
</reference>
<organism evidence="1 2">
    <name type="scientific">Saccharicrinis fermentans DSM 9555 = JCM 21142</name>
    <dbReference type="NCBI Taxonomy" id="869213"/>
    <lineage>
        <taxon>Bacteria</taxon>
        <taxon>Pseudomonadati</taxon>
        <taxon>Bacteroidota</taxon>
        <taxon>Bacteroidia</taxon>
        <taxon>Marinilabiliales</taxon>
        <taxon>Marinilabiliaceae</taxon>
        <taxon>Saccharicrinis</taxon>
    </lineage>
</organism>